<evidence type="ECO:0000313" key="3">
    <source>
        <dbReference type="EMBL" id="EQD75988.1"/>
    </source>
</evidence>
<dbReference type="InterPro" id="IPR007428">
    <property type="entry name" value="MlaA"/>
</dbReference>
<comment type="caution">
    <text evidence="3">The sequence shown here is derived from an EMBL/GenBank/DDBJ whole genome shotgun (WGS) entry which is preliminary data.</text>
</comment>
<dbReference type="GO" id="GO:0016020">
    <property type="term" value="C:membrane"/>
    <property type="evidence" value="ECO:0007669"/>
    <property type="project" value="InterPro"/>
</dbReference>
<dbReference type="PRINTS" id="PR01805">
    <property type="entry name" value="VACJLIPOPROT"/>
</dbReference>
<dbReference type="PANTHER" id="PTHR30035:SF3">
    <property type="entry name" value="INTERMEMBRANE PHOSPHOLIPID TRANSPORT SYSTEM LIPOPROTEIN MLAA"/>
    <property type="match status" value="1"/>
</dbReference>
<evidence type="ECO:0000256" key="2">
    <source>
        <dbReference type="SAM" id="MobiDB-lite"/>
    </source>
</evidence>
<proteinExistence type="predicted"/>
<name>T1C559_9ZZZZ</name>
<keyword evidence="3" id="KW-0449">Lipoprotein</keyword>
<keyword evidence="1" id="KW-0732">Signal</keyword>
<protein>
    <submittedName>
        <fullName evidence="3">VacJ-like lipoprotein</fullName>
    </submittedName>
</protein>
<feature type="compositionally biased region" description="Low complexity" evidence="2">
    <location>
        <begin position="348"/>
        <end position="357"/>
    </location>
</feature>
<feature type="region of interest" description="Disordered" evidence="2">
    <location>
        <begin position="348"/>
        <end position="394"/>
    </location>
</feature>
<feature type="non-terminal residue" evidence="3">
    <location>
        <position position="1"/>
    </location>
</feature>
<dbReference type="PANTHER" id="PTHR30035">
    <property type="entry name" value="LIPOPROTEIN VACJ-RELATED"/>
    <property type="match status" value="1"/>
</dbReference>
<organism evidence="3">
    <name type="scientific">mine drainage metagenome</name>
    <dbReference type="NCBI Taxonomy" id="410659"/>
    <lineage>
        <taxon>unclassified sequences</taxon>
        <taxon>metagenomes</taxon>
        <taxon>ecological metagenomes</taxon>
    </lineage>
</organism>
<evidence type="ECO:0000256" key="1">
    <source>
        <dbReference type="ARBA" id="ARBA00022729"/>
    </source>
</evidence>
<feature type="compositionally biased region" description="Low complexity" evidence="2">
    <location>
        <begin position="372"/>
        <end position="382"/>
    </location>
</feature>
<reference evidence="3" key="1">
    <citation type="submission" date="2013-08" db="EMBL/GenBank/DDBJ databases">
        <authorList>
            <person name="Mendez C."/>
            <person name="Richter M."/>
            <person name="Ferrer M."/>
            <person name="Sanchez J."/>
        </authorList>
    </citation>
    <scope>NUCLEOTIDE SEQUENCE</scope>
</reference>
<dbReference type="AlphaFoldDB" id="T1C559"/>
<dbReference type="GO" id="GO:0120010">
    <property type="term" value="P:intermembrane phospholipid transfer"/>
    <property type="evidence" value="ECO:0007669"/>
    <property type="project" value="TreeGrafter"/>
</dbReference>
<dbReference type="EMBL" id="AUZX01002595">
    <property type="protein sequence ID" value="EQD75988.1"/>
    <property type="molecule type" value="Genomic_DNA"/>
</dbReference>
<gene>
    <name evidence="3" type="ORF">B1A_03524</name>
</gene>
<accession>T1C559</accession>
<dbReference type="Pfam" id="PF04333">
    <property type="entry name" value="MlaA"/>
    <property type="match status" value="1"/>
</dbReference>
<reference evidence="3" key="2">
    <citation type="journal article" date="2014" name="ISME J.">
        <title>Microbial stratification in low pH oxic and suboxic macroscopic growths along an acid mine drainage.</title>
        <authorList>
            <person name="Mendez-Garcia C."/>
            <person name="Mesa V."/>
            <person name="Sprenger R.R."/>
            <person name="Richter M."/>
            <person name="Diez M.S."/>
            <person name="Solano J."/>
            <person name="Bargiela R."/>
            <person name="Golyshina O.V."/>
            <person name="Manteca A."/>
            <person name="Ramos J.L."/>
            <person name="Gallego J.R."/>
            <person name="Llorente I."/>
            <person name="Martins Dos Santos V.A."/>
            <person name="Jensen O.N."/>
            <person name="Pelaez A.I."/>
            <person name="Sanchez J."/>
            <person name="Ferrer M."/>
        </authorList>
    </citation>
    <scope>NUCLEOTIDE SEQUENCE</scope>
</reference>
<sequence length="394" mass="43276">YGFSCLPVESDPEVSPQIFVAEQLIARCAIERSTHWTPQGELRKSLIAWLRVSPGRGTRKPRSRGLDRRSQFPDRSIIHPMNPPKKALWIVVTACIVLFLAGCAIQPAKQEDPLQSMNRKVFAFNEKVDNYVVKPIAKGYVKITSANVRSLVSNFYSNLLLPISIVNDLLQARVGGAAEDTGRLVVNSTIGLAGLFDPANKLGLKLDETDFGVTLARWGVPQGPYLVLPFLGPSSFRDVWSDPVDSYLLNPMTYWIRDNNFKYHAEYLPLVLYDVQLRASYLDADTFLDSSYDPYILVRNAYLQHRNFLIYHGSPPLSVIESEQGLGPTSQESLDAISAQQRAWQAQQAAKNAAGKAVGSKPQKKGAGTEQSSPVAPSSASPTILGHVPAAAGI</sequence>